<proteinExistence type="predicted"/>
<feature type="region of interest" description="Disordered" evidence="1">
    <location>
        <begin position="57"/>
        <end position="149"/>
    </location>
</feature>
<organism evidence="2 3">
    <name type="scientific">Eptatretus burgeri</name>
    <name type="common">Inshore hagfish</name>
    <dbReference type="NCBI Taxonomy" id="7764"/>
    <lineage>
        <taxon>Eukaryota</taxon>
        <taxon>Metazoa</taxon>
        <taxon>Chordata</taxon>
        <taxon>Craniata</taxon>
        <taxon>Vertebrata</taxon>
        <taxon>Cyclostomata</taxon>
        <taxon>Myxini</taxon>
        <taxon>Myxiniformes</taxon>
        <taxon>Myxinidae</taxon>
        <taxon>Eptatretinae</taxon>
        <taxon>Eptatretus</taxon>
    </lineage>
</organism>
<sequence>MTGQEFDDDSSSSIPSSMLLDNAFMGSTIGGEGYAGYGYHADGYSISGDGAENICAGGEGVLGARPSPAPTPSSGRIPDGNGGVIGLTPLRAPPPPPTPNQGGVIHPSPCPRPPPPPSITASSFSSPPSCCSNFSSRRTRAPRPSIATPHWWGKSIGGFKCHLWPR</sequence>
<accession>A0A8C4R0U3</accession>
<keyword evidence="3" id="KW-1185">Reference proteome</keyword>
<evidence type="ECO:0000313" key="2">
    <source>
        <dbReference type="Ensembl" id="ENSEBUP00000023463.1"/>
    </source>
</evidence>
<dbReference type="AlphaFoldDB" id="A0A8C4R0U3"/>
<dbReference type="Ensembl" id="ENSEBUT00000024039.1">
    <property type="protein sequence ID" value="ENSEBUP00000023463.1"/>
    <property type="gene ID" value="ENSEBUG00000014457.1"/>
</dbReference>
<reference evidence="2" key="2">
    <citation type="submission" date="2025-09" db="UniProtKB">
        <authorList>
            <consortium name="Ensembl"/>
        </authorList>
    </citation>
    <scope>IDENTIFICATION</scope>
</reference>
<feature type="compositionally biased region" description="Low complexity" evidence="1">
    <location>
        <begin position="119"/>
        <end position="136"/>
    </location>
</feature>
<reference evidence="2" key="1">
    <citation type="submission" date="2025-08" db="UniProtKB">
        <authorList>
            <consortium name="Ensembl"/>
        </authorList>
    </citation>
    <scope>IDENTIFICATION</scope>
</reference>
<feature type="compositionally biased region" description="Pro residues" evidence="1">
    <location>
        <begin position="108"/>
        <end position="118"/>
    </location>
</feature>
<evidence type="ECO:0000256" key="1">
    <source>
        <dbReference type="SAM" id="MobiDB-lite"/>
    </source>
</evidence>
<name>A0A8C4R0U3_EPTBU</name>
<evidence type="ECO:0000313" key="3">
    <source>
        <dbReference type="Proteomes" id="UP000694388"/>
    </source>
</evidence>
<protein>
    <submittedName>
        <fullName evidence="2">Uncharacterized protein</fullName>
    </submittedName>
</protein>
<dbReference type="Proteomes" id="UP000694388">
    <property type="component" value="Unplaced"/>
</dbReference>